<evidence type="ECO:0000313" key="4">
    <source>
        <dbReference type="EMBL" id="KRO09062.1"/>
    </source>
</evidence>
<protein>
    <submittedName>
        <fullName evidence="4">Acetyltransferase</fullName>
    </submittedName>
</protein>
<dbReference type="Proteomes" id="UP000051783">
    <property type="component" value="Unassembled WGS sequence"/>
</dbReference>
<dbReference type="EMBL" id="JQCL01000074">
    <property type="protein sequence ID" value="KRO09062.1"/>
    <property type="molecule type" value="Genomic_DNA"/>
</dbReference>
<evidence type="ECO:0000256" key="2">
    <source>
        <dbReference type="ARBA" id="ARBA00023315"/>
    </source>
</evidence>
<keyword evidence="2" id="KW-0012">Acyltransferase</keyword>
<evidence type="ECO:0000313" key="5">
    <source>
        <dbReference type="Proteomes" id="UP000051783"/>
    </source>
</evidence>
<name>A0A0R2M657_9LACO</name>
<dbReference type="CDD" id="cd04301">
    <property type="entry name" value="NAT_SF"/>
    <property type="match status" value="1"/>
</dbReference>
<dbReference type="Pfam" id="PF00583">
    <property type="entry name" value="Acetyltransf_1"/>
    <property type="match status" value="1"/>
</dbReference>
<evidence type="ECO:0000256" key="1">
    <source>
        <dbReference type="ARBA" id="ARBA00022679"/>
    </source>
</evidence>
<dbReference type="RefSeq" id="WP_057706800.1">
    <property type="nucleotide sequence ID" value="NZ_JQCL01000074.1"/>
</dbReference>
<comment type="caution">
    <text evidence="4">The sequence shown here is derived from an EMBL/GenBank/DDBJ whole genome shotgun (WGS) entry which is preliminary data.</text>
</comment>
<accession>A0A0R2M657</accession>
<proteinExistence type="predicted"/>
<dbReference type="AlphaFoldDB" id="A0A0R2M657"/>
<dbReference type="InterPro" id="IPR000182">
    <property type="entry name" value="GNAT_dom"/>
</dbReference>
<reference evidence="4 5" key="1">
    <citation type="journal article" date="2015" name="Genome Announc.">
        <title>Expanding the biotechnology potential of lactobacilli through comparative genomics of 213 strains and associated genera.</title>
        <authorList>
            <person name="Sun Z."/>
            <person name="Harris H.M."/>
            <person name="McCann A."/>
            <person name="Guo C."/>
            <person name="Argimon S."/>
            <person name="Zhang W."/>
            <person name="Yang X."/>
            <person name="Jeffery I.B."/>
            <person name="Cooney J.C."/>
            <person name="Kagawa T.F."/>
            <person name="Liu W."/>
            <person name="Song Y."/>
            <person name="Salvetti E."/>
            <person name="Wrobel A."/>
            <person name="Rasinkangas P."/>
            <person name="Parkhill J."/>
            <person name="Rea M.C."/>
            <person name="O'Sullivan O."/>
            <person name="Ritari J."/>
            <person name="Douillard F.P."/>
            <person name="Paul Ross R."/>
            <person name="Yang R."/>
            <person name="Briner A.E."/>
            <person name="Felis G.E."/>
            <person name="de Vos W.M."/>
            <person name="Barrangou R."/>
            <person name="Klaenhammer T.R."/>
            <person name="Caufield P.W."/>
            <person name="Cui Y."/>
            <person name="Zhang H."/>
            <person name="O'Toole P.W."/>
        </authorList>
    </citation>
    <scope>NUCLEOTIDE SEQUENCE [LARGE SCALE GENOMIC DNA]</scope>
    <source>
        <strain evidence="4 5">LMG 26013</strain>
    </source>
</reference>
<evidence type="ECO:0000259" key="3">
    <source>
        <dbReference type="PROSITE" id="PS51186"/>
    </source>
</evidence>
<dbReference type="OrthoDB" id="948250at2"/>
<keyword evidence="1 4" id="KW-0808">Transferase</keyword>
<gene>
    <name evidence="4" type="ORF">IV64_GL000189</name>
</gene>
<organism evidence="4 5">
    <name type="scientific">Lactiplantibacillus xiangfangensis</name>
    <dbReference type="NCBI Taxonomy" id="942150"/>
    <lineage>
        <taxon>Bacteria</taxon>
        <taxon>Bacillati</taxon>
        <taxon>Bacillota</taxon>
        <taxon>Bacilli</taxon>
        <taxon>Lactobacillales</taxon>
        <taxon>Lactobacillaceae</taxon>
        <taxon>Lactiplantibacillus</taxon>
    </lineage>
</organism>
<dbReference type="InterPro" id="IPR050832">
    <property type="entry name" value="Bact_Acetyltransf"/>
</dbReference>
<dbReference type="PANTHER" id="PTHR43877">
    <property type="entry name" value="AMINOALKYLPHOSPHONATE N-ACETYLTRANSFERASE-RELATED-RELATED"/>
    <property type="match status" value="1"/>
</dbReference>
<keyword evidence="5" id="KW-1185">Reference proteome</keyword>
<dbReference type="GO" id="GO:0016747">
    <property type="term" value="F:acyltransferase activity, transferring groups other than amino-acyl groups"/>
    <property type="evidence" value="ECO:0007669"/>
    <property type="project" value="InterPro"/>
</dbReference>
<dbReference type="Gene3D" id="3.40.630.30">
    <property type="match status" value="1"/>
</dbReference>
<dbReference type="SUPFAM" id="SSF55729">
    <property type="entry name" value="Acyl-CoA N-acyltransferases (Nat)"/>
    <property type="match status" value="1"/>
</dbReference>
<dbReference type="PANTHER" id="PTHR43877:SF2">
    <property type="entry name" value="AMINOALKYLPHOSPHONATE N-ACETYLTRANSFERASE-RELATED"/>
    <property type="match status" value="1"/>
</dbReference>
<dbReference type="PATRIC" id="fig|942150.3.peg.196"/>
<dbReference type="PROSITE" id="PS51186">
    <property type="entry name" value="GNAT"/>
    <property type="match status" value="1"/>
</dbReference>
<dbReference type="STRING" id="942150.IV64_GL000189"/>
<dbReference type="InterPro" id="IPR016181">
    <property type="entry name" value="Acyl_CoA_acyltransferase"/>
</dbReference>
<feature type="domain" description="N-acetyltransferase" evidence="3">
    <location>
        <begin position="6"/>
        <end position="171"/>
    </location>
</feature>
<sequence>MAEEVVDVRPAVPSDAAKLLQLLKHLSHESNTFTADEGLGAISEQEERQQIEQITRTTTNMIFVAVLDQRLIGVGTVQATEGLVVTEGEIGVAVLKEFWGMGLGAALVEELINWAQDFSTLKRLVLTVQLRNGRAISLYEHLGFEKSTPKPYDVLDPTGEKVPAIDMVLPV</sequence>